<dbReference type="PANTHER" id="PTHR11461">
    <property type="entry name" value="SERINE PROTEASE INHIBITOR, SERPIN"/>
    <property type="match status" value="1"/>
</dbReference>
<dbReference type="EMBL" id="UYJE01004178">
    <property type="protein sequence ID" value="VDI25748.1"/>
    <property type="molecule type" value="Genomic_DNA"/>
</dbReference>
<protein>
    <submittedName>
        <fullName evidence="4">Serpin B</fullName>
    </submittedName>
</protein>
<dbReference type="SUPFAM" id="SSF56574">
    <property type="entry name" value="Serpins"/>
    <property type="match status" value="1"/>
</dbReference>
<evidence type="ECO:0000313" key="5">
    <source>
        <dbReference type="Proteomes" id="UP000596742"/>
    </source>
</evidence>
<dbReference type="InterPro" id="IPR000215">
    <property type="entry name" value="Serpin_fam"/>
</dbReference>
<reference evidence="4" key="1">
    <citation type="submission" date="2018-11" db="EMBL/GenBank/DDBJ databases">
        <authorList>
            <person name="Alioto T."/>
            <person name="Alioto T."/>
        </authorList>
    </citation>
    <scope>NUCLEOTIDE SEQUENCE</scope>
</reference>
<dbReference type="SMART" id="SM00093">
    <property type="entry name" value="SERPIN"/>
    <property type="match status" value="1"/>
</dbReference>
<dbReference type="InterPro" id="IPR023796">
    <property type="entry name" value="Serpin_dom"/>
</dbReference>
<organism evidence="4 5">
    <name type="scientific">Mytilus galloprovincialis</name>
    <name type="common">Mediterranean mussel</name>
    <dbReference type="NCBI Taxonomy" id="29158"/>
    <lineage>
        <taxon>Eukaryota</taxon>
        <taxon>Metazoa</taxon>
        <taxon>Spiralia</taxon>
        <taxon>Lophotrochozoa</taxon>
        <taxon>Mollusca</taxon>
        <taxon>Bivalvia</taxon>
        <taxon>Autobranchia</taxon>
        <taxon>Pteriomorphia</taxon>
        <taxon>Mytilida</taxon>
        <taxon>Mytiloidea</taxon>
        <taxon>Mytilidae</taxon>
        <taxon>Mytilinae</taxon>
        <taxon>Mytilus</taxon>
    </lineage>
</organism>
<dbReference type="GO" id="GO:0005615">
    <property type="term" value="C:extracellular space"/>
    <property type="evidence" value="ECO:0007669"/>
    <property type="project" value="InterPro"/>
</dbReference>
<feature type="domain" description="Serpin" evidence="3">
    <location>
        <begin position="20"/>
        <end position="379"/>
    </location>
</feature>
<dbReference type="Proteomes" id="UP000596742">
    <property type="component" value="Unassembled WGS sequence"/>
</dbReference>
<sequence>MASLVDIPIDYQQSVIEFSTSLYQGLNKQESLCMSPYSITAAFLLLMVGASGRSKQQISSALFQNSIFSEEEKLRYHKSLNSYIIHQAGVNVSLASANRLFVNNQFTVLQNVREKAKQYFGTDISLKDFTTPKASALIMNRWVSKQTNGKIKDLIKEKWIDSNMVMFIINAIYFKATWEKQFSPKKTRKGKFYLPFKKTIEVDMMNIRTAVPYFKGRDFSAIALPFRGGNFDMVFILPDEKVGLQNIENKITPKFLKTISSGFKNRLNSITIPKFKLQSEFDLKVELPKLGVTEIFDDVKANFTNLIVERTPNLFVKVAVHKAVFNLNEAGVEGAAGTVFGIGLKSGGGLEFTANRPFLFYVRDVKSGLILFIGRFHPQVNAG</sequence>
<dbReference type="Gene3D" id="2.30.39.10">
    <property type="entry name" value="Alpha-1-antitrypsin, domain 1"/>
    <property type="match status" value="1"/>
</dbReference>
<dbReference type="PANTHER" id="PTHR11461:SF211">
    <property type="entry name" value="GH10112P-RELATED"/>
    <property type="match status" value="1"/>
</dbReference>
<gene>
    <name evidence="4" type="ORF">MGAL_10B015069</name>
</gene>
<dbReference type="InterPro" id="IPR023795">
    <property type="entry name" value="Serpin_CS"/>
</dbReference>
<dbReference type="InterPro" id="IPR036186">
    <property type="entry name" value="Serpin_sf"/>
</dbReference>
<accession>A0A8B6DVC3</accession>
<evidence type="ECO:0000256" key="2">
    <source>
        <dbReference type="RuleBase" id="RU000411"/>
    </source>
</evidence>
<dbReference type="Gene3D" id="3.30.497.10">
    <property type="entry name" value="Antithrombin, subunit I, domain 2"/>
    <property type="match status" value="1"/>
</dbReference>
<evidence type="ECO:0000256" key="1">
    <source>
        <dbReference type="ARBA" id="ARBA00009500"/>
    </source>
</evidence>
<proteinExistence type="inferred from homology"/>
<dbReference type="GO" id="GO:0004867">
    <property type="term" value="F:serine-type endopeptidase inhibitor activity"/>
    <property type="evidence" value="ECO:0007669"/>
    <property type="project" value="InterPro"/>
</dbReference>
<dbReference type="Pfam" id="PF00079">
    <property type="entry name" value="Serpin"/>
    <property type="match status" value="1"/>
</dbReference>
<evidence type="ECO:0000259" key="3">
    <source>
        <dbReference type="SMART" id="SM00093"/>
    </source>
</evidence>
<keyword evidence="5" id="KW-1185">Reference proteome</keyword>
<dbReference type="PROSITE" id="PS00284">
    <property type="entry name" value="SERPIN"/>
    <property type="match status" value="1"/>
</dbReference>
<comment type="similarity">
    <text evidence="1 2">Belongs to the serpin family.</text>
</comment>
<name>A0A8B6DVC3_MYTGA</name>
<dbReference type="CDD" id="cd00172">
    <property type="entry name" value="serpin"/>
    <property type="match status" value="1"/>
</dbReference>
<evidence type="ECO:0000313" key="4">
    <source>
        <dbReference type="EMBL" id="VDI25748.1"/>
    </source>
</evidence>
<dbReference type="InterPro" id="IPR042185">
    <property type="entry name" value="Serpin_sf_2"/>
</dbReference>
<dbReference type="AlphaFoldDB" id="A0A8B6DVC3"/>
<comment type="caution">
    <text evidence="4">The sequence shown here is derived from an EMBL/GenBank/DDBJ whole genome shotgun (WGS) entry which is preliminary data.</text>
</comment>
<dbReference type="OrthoDB" id="1063785at2759"/>
<dbReference type="InterPro" id="IPR042178">
    <property type="entry name" value="Serpin_sf_1"/>
</dbReference>